<dbReference type="GO" id="GO:0004857">
    <property type="term" value="F:enzyme inhibitor activity"/>
    <property type="evidence" value="ECO:0007669"/>
    <property type="project" value="InterPro"/>
</dbReference>
<evidence type="ECO:0000256" key="1">
    <source>
        <dbReference type="ARBA" id="ARBA00000966"/>
    </source>
</evidence>
<keyword evidence="9" id="KW-1015">Disulfide bond</keyword>
<dbReference type="EC" id="3.2.1.4" evidence="18"/>
<feature type="active site" evidence="15">
    <location>
        <position position="1365"/>
    </location>
</feature>
<evidence type="ECO:0000256" key="6">
    <source>
        <dbReference type="ARBA" id="ARBA00022801"/>
    </source>
</evidence>
<dbReference type="InterPro" id="IPR018221">
    <property type="entry name" value="Glyco_hydro_9_His_AS"/>
</dbReference>
<comment type="similarity">
    <text evidence="5">In the C-terminal section; belongs to the pectinesterase family.</text>
</comment>
<dbReference type="InterPro" id="IPR033126">
    <property type="entry name" value="Glyco_hydro_9_Asp/Glu_AS"/>
</dbReference>
<keyword evidence="12" id="KW-0961">Cell wall biogenesis/degradation</keyword>
<feature type="domain" description="Pectinesterase inhibitor" evidence="19">
    <location>
        <begin position="51"/>
        <end position="204"/>
    </location>
</feature>
<comment type="caution">
    <text evidence="20">The sequence shown here is derived from an EMBL/GenBank/DDBJ whole genome shotgun (WGS) entry which is preliminary data.</text>
</comment>
<keyword evidence="11 16" id="KW-0119">Carbohydrate metabolism</keyword>
<dbReference type="Gene3D" id="1.50.10.10">
    <property type="match status" value="1"/>
</dbReference>
<keyword evidence="16 18" id="KW-0326">Glycosidase</keyword>
<evidence type="ECO:0000256" key="3">
    <source>
        <dbReference type="ARBA" id="ARBA00006027"/>
    </source>
</evidence>
<dbReference type="PROSITE" id="PS00503">
    <property type="entry name" value="PECTINESTERASE_2"/>
    <property type="match status" value="3"/>
</dbReference>
<dbReference type="InterPro" id="IPR011050">
    <property type="entry name" value="Pectin_lyase_fold/virulence"/>
</dbReference>
<feature type="domain" description="Pectinesterase inhibitor" evidence="19">
    <location>
        <begin position="542"/>
        <end position="676"/>
    </location>
</feature>
<dbReference type="InterPro" id="IPR033131">
    <property type="entry name" value="Pectinesterase_Asp_AS"/>
</dbReference>
<feature type="domain" description="Pectinesterase inhibitor" evidence="19">
    <location>
        <begin position="1014"/>
        <end position="1167"/>
    </location>
</feature>
<proteinExistence type="inferred from homology"/>
<dbReference type="GO" id="GO:0030599">
    <property type="term" value="F:pectinesterase activity"/>
    <property type="evidence" value="ECO:0007669"/>
    <property type="project" value="UniProtKB-EC"/>
</dbReference>
<feature type="active site" evidence="17">
    <location>
        <position position="1966"/>
    </location>
</feature>
<evidence type="ECO:0000256" key="13">
    <source>
        <dbReference type="ARBA" id="ARBA00023326"/>
    </source>
</evidence>
<evidence type="ECO:0000256" key="10">
    <source>
        <dbReference type="ARBA" id="ARBA00023180"/>
    </source>
</evidence>
<dbReference type="SUPFAM" id="SSF51126">
    <property type="entry name" value="Pectin lyase-like"/>
    <property type="match status" value="3"/>
</dbReference>
<dbReference type="NCBIfam" id="TIGR01614">
    <property type="entry name" value="PME_inhib"/>
    <property type="match status" value="3"/>
</dbReference>
<evidence type="ECO:0000256" key="2">
    <source>
        <dbReference type="ARBA" id="ARBA00005184"/>
    </source>
</evidence>
<keyword evidence="7 18" id="KW-0136">Cellulose degradation</keyword>
<evidence type="ECO:0000313" key="20">
    <source>
        <dbReference type="EMBL" id="KAF7119273.1"/>
    </source>
</evidence>
<evidence type="ECO:0000256" key="9">
    <source>
        <dbReference type="ARBA" id="ARBA00023157"/>
    </source>
</evidence>
<dbReference type="Gene3D" id="1.20.140.40">
    <property type="entry name" value="Invertase/pectin methylesterase inhibitor family protein"/>
    <property type="match status" value="3"/>
</dbReference>
<dbReference type="CDD" id="cd15798">
    <property type="entry name" value="PMEI-like_3"/>
    <property type="match status" value="3"/>
</dbReference>
<dbReference type="InterPro" id="IPR001701">
    <property type="entry name" value="Glyco_hydro_9"/>
</dbReference>
<dbReference type="InterPro" id="IPR035513">
    <property type="entry name" value="Invertase/methylesterase_inhib"/>
</dbReference>
<dbReference type="FunFam" id="2.160.20.10:FF:000001">
    <property type="entry name" value="Pectinesterase"/>
    <property type="match status" value="3"/>
</dbReference>
<feature type="active site" evidence="15">
    <location>
        <position position="874"/>
    </location>
</feature>
<evidence type="ECO:0000256" key="8">
    <source>
        <dbReference type="ARBA" id="ARBA00023085"/>
    </source>
</evidence>
<dbReference type="InterPro" id="IPR008928">
    <property type="entry name" value="6-hairpin_glycosidase_sf"/>
</dbReference>
<feature type="active site" evidence="16">
    <location>
        <position position="1915"/>
    </location>
</feature>
<keyword evidence="6 16" id="KW-0378">Hydrolase</keyword>
<feature type="active site" evidence="17">
    <location>
        <position position="1975"/>
    </location>
</feature>
<dbReference type="FunFam" id="1.20.140.40:FF:000010">
    <property type="entry name" value="Pectinesterase"/>
    <property type="match status" value="2"/>
</dbReference>
<comment type="pathway">
    <text evidence="2">Glycan metabolism; pectin degradation; 2-dehydro-3-deoxy-D-gluconate from pectin: step 1/5.</text>
</comment>
<dbReference type="GO" id="GO:0030245">
    <property type="term" value="P:cellulose catabolic process"/>
    <property type="evidence" value="ECO:0007669"/>
    <property type="project" value="UniProtKB-KW"/>
</dbReference>
<dbReference type="GO" id="GO:0042545">
    <property type="term" value="P:cell wall modification"/>
    <property type="evidence" value="ECO:0007669"/>
    <property type="project" value="InterPro"/>
</dbReference>
<dbReference type="GO" id="GO:0008810">
    <property type="term" value="F:cellulase activity"/>
    <property type="evidence" value="ECO:0007669"/>
    <property type="project" value="UniProtKB-EC"/>
</dbReference>
<accession>A0A834L399</accession>
<dbReference type="PROSITE" id="PS00698">
    <property type="entry name" value="GH9_3"/>
    <property type="match status" value="1"/>
</dbReference>
<evidence type="ECO:0000256" key="14">
    <source>
        <dbReference type="ARBA" id="ARBA00047928"/>
    </source>
</evidence>
<dbReference type="PANTHER" id="PTHR31707">
    <property type="entry name" value="PECTINESTERASE"/>
    <property type="match status" value="1"/>
</dbReference>
<dbReference type="Pfam" id="PF04043">
    <property type="entry name" value="PMEI"/>
    <property type="match status" value="2"/>
</dbReference>
<dbReference type="UniPathway" id="UPA00545">
    <property type="reaction ID" value="UER00823"/>
</dbReference>
<evidence type="ECO:0000256" key="18">
    <source>
        <dbReference type="RuleBase" id="RU361166"/>
    </source>
</evidence>
<evidence type="ECO:0000256" key="16">
    <source>
        <dbReference type="PROSITE-ProRule" id="PRU10059"/>
    </source>
</evidence>
<reference evidence="20" key="1">
    <citation type="submission" date="2019-11" db="EMBL/GenBank/DDBJ databases">
        <authorList>
            <person name="Liu Y."/>
            <person name="Hou J."/>
            <person name="Li T.-Q."/>
            <person name="Guan C.-H."/>
            <person name="Wu X."/>
            <person name="Wu H.-Z."/>
            <person name="Ling F."/>
            <person name="Zhang R."/>
            <person name="Shi X.-G."/>
            <person name="Ren J.-P."/>
            <person name="Chen E.-F."/>
            <person name="Sun J.-M."/>
        </authorList>
    </citation>
    <scope>NUCLEOTIDE SEQUENCE</scope>
    <source>
        <strain evidence="20">Adult_tree_wgs_1</strain>
        <tissue evidence="20">Leaves</tissue>
    </source>
</reference>
<evidence type="ECO:0000256" key="7">
    <source>
        <dbReference type="ARBA" id="ARBA00023001"/>
    </source>
</evidence>
<dbReference type="Pfam" id="PF00759">
    <property type="entry name" value="Glyco_hydro_9"/>
    <property type="match status" value="1"/>
</dbReference>
<dbReference type="InterPro" id="IPR012341">
    <property type="entry name" value="6hp_glycosidase-like_sf"/>
</dbReference>
<dbReference type="PROSITE" id="PS00592">
    <property type="entry name" value="GH9_2"/>
    <property type="match status" value="1"/>
</dbReference>
<dbReference type="SMART" id="SM00856">
    <property type="entry name" value="PMEI"/>
    <property type="match status" value="3"/>
</dbReference>
<sequence length="1998" mass="221412">MHPPMRKRTKILLTLLPISALVLLVTLSPLTNIIVAKHPKNRETPHIHIQKKLQIAHTACEGTLYPQLCVSTLSTFPDLQSKSLPQILAAAVNHTVTEVRLSKSNCTGIRKKTAHLAPLDKRALDDCLELLDHTVSELKTVLRDLQTNKSANEHYNDLQTLMSGAMTNQATCLDGFAYSKSNIRPFIEGGLEKISHHVSNTLAMFMKIQGPKKSSPEAEVFPEYGKMKGGYPSWLSKKDRRLLQSPVGEIDYDLVVAKDGSGNFTTIGEAVEAAPNSSTTRFVIYIKGGAYYEYVEVIKRKTMLMFVGDGIGKTLIKGNRNVVDGWTTFRSSTVAVVGAGFIARGITFENYAGPSKHQAVALRSGSDLSAFYNCSFVAYQDTLYVHSLRQFYRDCDVYGTIDFVFGNAAVVLQNCNLYARKPNENQRNLYTAQGREDPFQNTGISILNCKVAAAADLIPVQSEFRTYLGRPWKEYSRTIFMLSYIGDLVDPAGWLDWDGDFALSTLYYREYMNTGPGSNTSGRVTWPGYAVTTNETEASMFTVRNFIEGDLQSKSLLQILAAAVNHTVTDVRISKSNCTGIREKTAHLAPLDKRALDDCLELLDHTVSELMTVLRDLQTNKSANEHYNDLQTLMSGAMTNQATCLDGFAYSKSNIRPFIEGGLEKISHHVSNTLAMFMKIRGPKKSSPEAEVFPEYGKMKGGYPSWLSKKDRRLLQSPVGEIDYDLVVAKDGSGDFTTIGEAVEAAPNSSATRFVIYIKGGAYYEYVEVISRKTMLMFVGDGIGKTLIKGNRNVVDGWTTFRSSTVAVVGAGFIARGITFENYAGPSKHQAVALRSGSDLSAFYNCSFVAYQDTLYPHSLRQFYRDCDVYGTIDFVFGNAAVVLQNCNLYARKPNANQRNLYTAQGREDPFQNTGISILNCKVAAAADLIPVQSEFRTYLGRPWKEYSRTIFMLSYIGDLVEPAGWLEWDGDFALSTLYYREYMNRGPGSNTSGRVTWPGYAVTTNVTEASMFTVRNFIEGACEGTLYPQLCVSTLSTFPDLQSKSLPQILAAAVNHTVTEVRSSESNCTGIRKKTAHLAPLDKRALDDCLELLDDTISELKTALRDLHTNKSANKHYNDLQTLMSGAMTNQATCLDGFAYSKSNIRPFIEGRLEKISHHVSNTLAMLKKIQGPKKTSPEPEVFPEYGKMKGGYPSWLSKKDRRLLQSSVGEIDYDLVVAKDGSGNFTTIGEAVAAAPNSSATRFVIYIKGGAYYEYVEVISRKTMLMFVGDGIGKTLIKGNRSVVDGWTTFRSSTVAVVGNGFIARGITFENYAGPSKHQAVALRSGSDLSAFYNCSFVAYQDTLYVHSLRQFYRDCDVYGTIDFIFGNAAVVLQNCNFYARKPNENQKNIYTAQGREDPFQNTGISILRCKVAAAADLIPVQSEFKTYLGRPWKEYSRTIFMLSYIGDLVDPAGWLEWSGDFALSTLYYREYMNRGPGSNTSGRVTWPGYAVTTNVTEASMFTVGNFIEGGSEGQMTSSVLSPSLLIFLLFSFAAPHFLCIAFPAQPQPHFTSQNYRDALSKSILFFEGQRSGKLPPSQRLTWRGDSALSDGSAMNVDLVGGYYDAGDNMKFGFPMAFTTTMLSWSVIEFGGLMKDELQNARDAIRWVTDYLLKATSQPDTIFVQVGDANKDHACWERPEDMDTPRSVFKIDTNSPGSDVAAETAAALAAASLVFKTTDPIYAKLLLSRAREVFEFADKYRGAYSNWLKDEVCPFYCSYTGYQDELLWGAAWLHKATKNPTYLNYIQVNGQTLGADESDNTFSWDEKHVGARILLSKAFLLQKVQALQDYKGGLLFKSSDSNMQYVTSTSFLILTYAKYLDSAHMVVNCGGVVVTPDMLRTTAKKQVDYLLGDNPLKMSYMVGYGPQYPLRIHHRGSSLPSIASHPNKVECSFGFSILNSQSPNPNILMGAVVGGPDQQDQFPDQRSDYDHSEPATYTNAPLVGALAYLAHTFGQL</sequence>
<comment type="similarity">
    <text evidence="3">In the N-terminal section; belongs to the PMEI family.</text>
</comment>
<dbReference type="InterPro" id="IPR000070">
    <property type="entry name" value="Pectinesterase_cat"/>
</dbReference>
<keyword evidence="8" id="KW-0063">Aspartyl esterase</keyword>
<keyword evidence="10" id="KW-0325">Glycoprotein</keyword>
<evidence type="ECO:0000256" key="5">
    <source>
        <dbReference type="ARBA" id="ARBA00007786"/>
    </source>
</evidence>
<dbReference type="SUPFAM" id="SSF101148">
    <property type="entry name" value="Plant invertase/pectin methylesterase inhibitor"/>
    <property type="match status" value="3"/>
</dbReference>
<dbReference type="Gene3D" id="2.160.20.10">
    <property type="entry name" value="Single-stranded right-handed beta-helix, Pectin lyase-like"/>
    <property type="match status" value="3"/>
</dbReference>
<comment type="catalytic activity">
    <reaction evidence="14">
        <text>[(1-&gt;4)-alpha-D-galacturonosyl methyl ester](n) + n H2O = [(1-&gt;4)-alpha-D-galacturonosyl](n) + n methanol + n H(+)</text>
        <dbReference type="Rhea" id="RHEA:22380"/>
        <dbReference type="Rhea" id="RHEA-COMP:14570"/>
        <dbReference type="Rhea" id="RHEA-COMP:14573"/>
        <dbReference type="ChEBI" id="CHEBI:15377"/>
        <dbReference type="ChEBI" id="CHEBI:15378"/>
        <dbReference type="ChEBI" id="CHEBI:17790"/>
        <dbReference type="ChEBI" id="CHEBI:140522"/>
        <dbReference type="ChEBI" id="CHEBI:140523"/>
        <dbReference type="EC" id="3.1.1.11"/>
    </reaction>
</comment>
<dbReference type="InterPro" id="IPR006501">
    <property type="entry name" value="Pectinesterase_inhib_dom"/>
</dbReference>
<evidence type="ECO:0000259" key="19">
    <source>
        <dbReference type="SMART" id="SM00856"/>
    </source>
</evidence>
<keyword evidence="13 16" id="KW-0624">Polysaccharide degradation</keyword>
<dbReference type="OrthoDB" id="2019149at2759"/>
<dbReference type="InterPro" id="IPR012334">
    <property type="entry name" value="Pectin_lyas_fold"/>
</dbReference>
<comment type="catalytic activity">
    <reaction evidence="1 18">
        <text>Endohydrolysis of (1-&gt;4)-beta-D-glucosidic linkages in cellulose, lichenin and cereal beta-D-glucans.</text>
        <dbReference type="EC" id="3.2.1.4"/>
    </reaction>
</comment>
<dbReference type="SUPFAM" id="SSF48208">
    <property type="entry name" value="Six-hairpin glycosidases"/>
    <property type="match status" value="1"/>
</dbReference>
<protein>
    <recommendedName>
        <fullName evidence="18">Endoglucanase</fullName>
        <ecNumber evidence="18">3.2.1.4</ecNumber>
    </recommendedName>
</protein>
<dbReference type="Proteomes" id="UP000626092">
    <property type="component" value="Unassembled WGS sequence"/>
</dbReference>
<evidence type="ECO:0000256" key="4">
    <source>
        <dbReference type="ARBA" id="ARBA00007072"/>
    </source>
</evidence>
<evidence type="ECO:0000256" key="15">
    <source>
        <dbReference type="PROSITE-ProRule" id="PRU10040"/>
    </source>
</evidence>
<dbReference type="EMBL" id="WJXA01000013">
    <property type="protein sequence ID" value="KAF7119273.1"/>
    <property type="molecule type" value="Genomic_DNA"/>
</dbReference>
<evidence type="ECO:0000313" key="21">
    <source>
        <dbReference type="Proteomes" id="UP000626092"/>
    </source>
</evidence>
<dbReference type="GO" id="GO:0045490">
    <property type="term" value="P:pectin catabolic process"/>
    <property type="evidence" value="ECO:0007669"/>
    <property type="project" value="UniProtKB-UniPathway"/>
</dbReference>
<evidence type="ECO:0000256" key="11">
    <source>
        <dbReference type="ARBA" id="ARBA00023277"/>
    </source>
</evidence>
<organism evidence="20 21">
    <name type="scientific">Rhododendron simsii</name>
    <name type="common">Sims's rhododendron</name>
    <dbReference type="NCBI Taxonomy" id="118357"/>
    <lineage>
        <taxon>Eukaryota</taxon>
        <taxon>Viridiplantae</taxon>
        <taxon>Streptophyta</taxon>
        <taxon>Embryophyta</taxon>
        <taxon>Tracheophyta</taxon>
        <taxon>Spermatophyta</taxon>
        <taxon>Magnoliopsida</taxon>
        <taxon>eudicotyledons</taxon>
        <taxon>Gunneridae</taxon>
        <taxon>Pentapetalae</taxon>
        <taxon>asterids</taxon>
        <taxon>Ericales</taxon>
        <taxon>Ericaceae</taxon>
        <taxon>Ericoideae</taxon>
        <taxon>Rhodoreae</taxon>
        <taxon>Rhododendron</taxon>
    </lineage>
</organism>
<evidence type="ECO:0000256" key="12">
    <source>
        <dbReference type="ARBA" id="ARBA00023316"/>
    </source>
</evidence>
<name>A0A834L399_RHOSS</name>
<feature type="active site" evidence="15">
    <location>
        <position position="402"/>
    </location>
</feature>
<evidence type="ECO:0000256" key="17">
    <source>
        <dbReference type="PROSITE-ProRule" id="PRU10060"/>
    </source>
</evidence>
<dbReference type="Pfam" id="PF01095">
    <property type="entry name" value="Pectinesterase"/>
    <property type="match status" value="3"/>
</dbReference>
<comment type="similarity">
    <text evidence="4 16 18">Belongs to the glycosyl hydrolase 9 (cellulase E) family.</text>
</comment>
<keyword evidence="21" id="KW-1185">Reference proteome</keyword>
<gene>
    <name evidence="20" type="ORF">RHSIM_Rhsim13G0008700</name>
</gene>